<gene>
    <name evidence="1" type="ORF">Solumvirus1_39</name>
</gene>
<name>A0A3G5AHU7_9VIRU</name>
<protein>
    <submittedName>
        <fullName evidence="1">Uncharacterized protein</fullName>
    </submittedName>
</protein>
<sequence>MNETKKERENNFNKLAKSTQEILLIIYKTKDNYVNTDKVHPIDPILVYSYDQGGILFNNTQNAALLMGITLPLSPNQDVIFREIVTRYLKFEAEGKFSLREIIAISPHEYAKTEMYKYATFGRRTDKFVEEYFETLGTKSSS</sequence>
<organism evidence="1">
    <name type="scientific">Solumvirus sp</name>
    <dbReference type="NCBI Taxonomy" id="2487773"/>
    <lineage>
        <taxon>Viruses</taxon>
        <taxon>Pithoviruses</taxon>
    </lineage>
</organism>
<reference evidence="1" key="1">
    <citation type="submission" date="2018-10" db="EMBL/GenBank/DDBJ databases">
        <title>Hidden diversity of soil giant viruses.</title>
        <authorList>
            <person name="Schulz F."/>
            <person name="Alteio L."/>
            <person name="Goudeau D."/>
            <person name="Ryan E.M."/>
            <person name="Malmstrom R.R."/>
            <person name="Blanchard J."/>
            <person name="Woyke T."/>
        </authorList>
    </citation>
    <scope>NUCLEOTIDE SEQUENCE</scope>
    <source>
        <strain evidence="1">SMV1</strain>
    </source>
</reference>
<dbReference type="EMBL" id="MK072498">
    <property type="protein sequence ID" value="AYV86164.1"/>
    <property type="molecule type" value="Genomic_DNA"/>
</dbReference>
<accession>A0A3G5AHU7</accession>
<evidence type="ECO:0000313" key="1">
    <source>
        <dbReference type="EMBL" id="AYV86164.1"/>
    </source>
</evidence>
<proteinExistence type="predicted"/>